<dbReference type="EMBL" id="BMMN01000010">
    <property type="protein sequence ID" value="GGO22571.1"/>
    <property type="molecule type" value="Genomic_DNA"/>
</dbReference>
<dbReference type="AlphaFoldDB" id="A0A8H9H5B6"/>
<sequence>METRRPCPCRTKRRNGHDLKRPAQAPQAIQATRTTRRARGAPTTGADGSAPEERGAAETRQARTGLASAGTPFHNRRRKHDGFPAARTGTYSHRLGYFINPAHGPQTRAPTMLTRNNYSKD</sequence>
<reference evidence="2" key="2">
    <citation type="submission" date="2020-09" db="EMBL/GenBank/DDBJ databases">
        <authorList>
            <person name="Sun Q."/>
            <person name="Zhou Y."/>
        </authorList>
    </citation>
    <scope>NUCLEOTIDE SEQUENCE</scope>
    <source>
        <strain evidence="2">CGMCC 4.7138</strain>
    </source>
</reference>
<evidence type="ECO:0000256" key="1">
    <source>
        <dbReference type="SAM" id="MobiDB-lite"/>
    </source>
</evidence>
<comment type="caution">
    <text evidence="2">The sequence shown here is derived from an EMBL/GenBank/DDBJ whole genome shotgun (WGS) entry which is preliminary data.</text>
</comment>
<protein>
    <submittedName>
        <fullName evidence="2">Uncharacterized protein</fullName>
    </submittedName>
</protein>
<gene>
    <name evidence="2" type="ORF">GCM10011574_51040</name>
</gene>
<dbReference type="Proteomes" id="UP000653480">
    <property type="component" value="Unassembled WGS sequence"/>
</dbReference>
<reference evidence="2" key="1">
    <citation type="journal article" date="2014" name="Int. J. Syst. Evol. Microbiol.">
        <title>Complete genome sequence of Corynebacterium casei LMG S-19264T (=DSM 44701T), isolated from a smear-ripened cheese.</title>
        <authorList>
            <consortium name="US DOE Joint Genome Institute (JGI-PGF)"/>
            <person name="Walter F."/>
            <person name="Albersmeier A."/>
            <person name="Kalinowski J."/>
            <person name="Ruckert C."/>
        </authorList>
    </citation>
    <scope>NUCLEOTIDE SEQUENCE</scope>
    <source>
        <strain evidence="2">CGMCC 4.7138</strain>
    </source>
</reference>
<evidence type="ECO:0000313" key="2">
    <source>
        <dbReference type="EMBL" id="GGO22571.1"/>
    </source>
</evidence>
<organism evidence="2 3">
    <name type="scientific">Microbispora bryophytorum</name>
    <dbReference type="NCBI Taxonomy" id="1460882"/>
    <lineage>
        <taxon>Bacteria</taxon>
        <taxon>Bacillati</taxon>
        <taxon>Actinomycetota</taxon>
        <taxon>Actinomycetes</taxon>
        <taxon>Streptosporangiales</taxon>
        <taxon>Streptosporangiaceae</taxon>
        <taxon>Microbispora</taxon>
    </lineage>
</organism>
<name>A0A8H9H5B6_9ACTN</name>
<keyword evidence="3" id="KW-1185">Reference proteome</keyword>
<feature type="compositionally biased region" description="Basic and acidic residues" evidence="1">
    <location>
        <begin position="51"/>
        <end position="61"/>
    </location>
</feature>
<evidence type="ECO:0000313" key="3">
    <source>
        <dbReference type="Proteomes" id="UP000653480"/>
    </source>
</evidence>
<feature type="compositionally biased region" description="Low complexity" evidence="1">
    <location>
        <begin position="22"/>
        <end position="33"/>
    </location>
</feature>
<proteinExistence type="predicted"/>
<accession>A0A8H9H5B6</accession>
<feature type="region of interest" description="Disordered" evidence="1">
    <location>
        <begin position="1"/>
        <end position="121"/>
    </location>
</feature>